<accession>A0A934RTL2</accession>
<dbReference type="Pfam" id="PF00535">
    <property type="entry name" value="Glycos_transf_2"/>
    <property type="match status" value="1"/>
</dbReference>
<keyword evidence="3" id="KW-0328">Glycosyltransferase</keyword>
<keyword evidence="2" id="KW-1003">Cell membrane</keyword>
<dbReference type="InterPro" id="IPR001173">
    <property type="entry name" value="Glyco_trans_2-like"/>
</dbReference>
<evidence type="ECO:0000313" key="8">
    <source>
        <dbReference type="Proteomes" id="UP000604083"/>
    </source>
</evidence>
<evidence type="ECO:0000256" key="3">
    <source>
        <dbReference type="ARBA" id="ARBA00022676"/>
    </source>
</evidence>
<dbReference type="SUPFAM" id="SSF53448">
    <property type="entry name" value="Nucleotide-diphospho-sugar transferases"/>
    <property type="match status" value="1"/>
</dbReference>
<keyword evidence="4" id="KW-0808">Transferase</keyword>
<reference evidence="7" key="1">
    <citation type="submission" date="2021-01" db="EMBL/GenBank/DDBJ databases">
        <title>Modified the classification status of verrucomicrobia.</title>
        <authorList>
            <person name="Feng X."/>
        </authorList>
    </citation>
    <scope>NUCLEOTIDE SEQUENCE</scope>
    <source>
        <strain evidence="7">KCTC 12986</strain>
    </source>
</reference>
<organism evidence="7 8">
    <name type="scientific">Roseibacillus ishigakijimensis</name>
    <dbReference type="NCBI Taxonomy" id="454146"/>
    <lineage>
        <taxon>Bacteria</taxon>
        <taxon>Pseudomonadati</taxon>
        <taxon>Verrucomicrobiota</taxon>
        <taxon>Verrucomicrobiia</taxon>
        <taxon>Verrucomicrobiales</taxon>
        <taxon>Verrucomicrobiaceae</taxon>
        <taxon>Roseibacillus</taxon>
    </lineage>
</organism>
<dbReference type="Proteomes" id="UP000604083">
    <property type="component" value="Unassembled WGS sequence"/>
</dbReference>
<feature type="domain" description="Glycosyltransferase 2-like" evidence="6">
    <location>
        <begin position="8"/>
        <end position="116"/>
    </location>
</feature>
<keyword evidence="5" id="KW-0472">Membrane</keyword>
<evidence type="ECO:0000256" key="2">
    <source>
        <dbReference type="ARBA" id="ARBA00022475"/>
    </source>
</evidence>
<sequence length="244" mass="27568">MISTPDLSVIIPAHNEEKFLPVCLAGVGRAGEYAQLEIEVVVVLNRCTDGTERIARETGAVIVREDEANLAKIRNAGAERARAPVLVTCDADSVPHEKVFDEIWRKLQGGRFVGGGCLTVPERWSLGIVCSLGAVMPYLAWHGVSFGLFWCRREDFRAIGGFNERLLSVEDLDFAKRLRAWGRKRGLRYGTAWSPLVTSCRKFDQFGDWYLFAHPRAVWRVFRGTDREVADRYWYEVGRGKSSE</sequence>
<evidence type="ECO:0000256" key="1">
    <source>
        <dbReference type="ARBA" id="ARBA00004236"/>
    </source>
</evidence>
<protein>
    <submittedName>
        <fullName evidence="7">Glycosyltransferase</fullName>
    </submittedName>
</protein>
<keyword evidence="8" id="KW-1185">Reference proteome</keyword>
<dbReference type="Gene3D" id="3.90.550.10">
    <property type="entry name" value="Spore Coat Polysaccharide Biosynthesis Protein SpsA, Chain A"/>
    <property type="match status" value="1"/>
</dbReference>
<name>A0A934RTL2_9BACT</name>
<dbReference type="RefSeq" id="WP_200392630.1">
    <property type="nucleotide sequence ID" value="NZ_JAENIO010000043.1"/>
</dbReference>
<dbReference type="InterPro" id="IPR029044">
    <property type="entry name" value="Nucleotide-diphossugar_trans"/>
</dbReference>
<evidence type="ECO:0000256" key="4">
    <source>
        <dbReference type="ARBA" id="ARBA00022679"/>
    </source>
</evidence>
<evidence type="ECO:0000259" key="6">
    <source>
        <dbReference type="Pfam" id="PF00535"/>
    </source>
</evidence>
<evidence type="ECO:0000256" key="5">
    <source>
        <dbReference type="ARBA" id="ARBA00023136"/>
    </source>
</evidence>
<proteinExistence type="predicted"/>
<dbReference type="PANTHER" id="PTHR43646:SF2">
    <property type="entry name" value="GLYCOSYLTRANSFERASE 2-LIKE DOMAIN-CONTAINING PROTEIN"/>
    <property type="match status" value="1"/>
</dbReference>
<dbReference type="PANTHER" id="PTHR43646">
    <property type="entry name" value="GLYCOSYLTRANSFERASE"/>
    <property type="match status" value="1"/>
</dbReference>
<gene>
    <name evidence="7" type="ORF">JIN78_14100</name>
</gene>
<evidence type="ECO:0000313" key="7">
    <source>
        <dbReference type="EMBL" id="MBK1835198.1"/>
    </source>
</evidence>
<dbReference type="GO" id="GO:0016757">
    <property type="term" value="F:glycosyltransferase activity"/>
    <property type="evidence" value="ECO:0007669"/>
    <property type="project" value="UniProtKB-KW"/>
</dbReference>
<dbReference type="EMBL" id="JAENIO010000043">
    <property type="protein sequence ID" value="MBK1835198.1"/>
    <property type="molecule type" value="Genomic_DNA"/>
</dbReference>
<comment type="caution">
    <text evidence="7">The sequence shown here is derived from an EMBL/GenBank/DDBJ whole genome shotgun (WGS) entry which is preliminary data.</text>
</comment>
<dbReference type="AlphaFoldDB" id="A0A934RTL2"/>
<comment type="subcellular location">
    <subcellularLocation>
        <location evidence="1">Cell membrane</location>
    </subcellularLocation>
</comment>
<dbReference type="GO" id="GO:0005886">
    <property type="term" value="C:plasma membrane"/>
    <property type="evidence" value="ECO:0007669"/>
    <property type="project" value="UniProtKB-SubCell"/>
</dbReference>